<feature type="region of interest" description="Disordered" evidence="1">
    <location>
        <begin position="96"/>
        <end position="127"/>
    </location>
</feature>
<gene>
    <name evidence="2" type="ORF">PSON_ATCC_30995.1.T0090453</name>
</gene>
<dbReference type="Proteomes" id="UP000692954">
    <property type="component" value="Unassembled WGS sequence"/>
</dbReference>
<evidence type="ECO:0008006" key="4">
    <source>
        <dbReference type="Google" id="ProtNLM"/>
    </source>
</evidence>
<protein>
    <recommendedName>
        <fullName evidence="4">EF-hand domain-containing protein</fullName>
    </recommendedName>
</protein>
<name>A0A8S1KMY9_9CILI</name>
<feature type="compositionally biased region" description="Polar residues" evidence="1">
    <location>
        <begin position="118"/>
        <end position="127"/>
    </location>
</feature>
<dbReference type="PANTHER" id="PTHR35381">
    <property type="entry name" value="EF-HAND DOMAIN-CONTAINING PROTEIN"/>
    <property type="match status" value="1"/>
</dbReference>
<dbReference type="PANTHER" id="PTHR35381:SF1">
    <property type="entry name" value="EF-HAND DOMAIN-CONTAINING PROTEIN"/>
    <property type="match status" value="1"/>
</dbReference>
<organism evidence="2 3">
    <name type="scientific">Paramecium sonneborni</name>
    <dbReference type="NCBI Taxonomy" id="65129"/>
    <lineage>
        <taxon>Eukaryota</taxon>
        <taxon>Sar</taxon>
        <taxon>Alveolata</taxon>
        <taxon>Ciliophora</taxon>
        <taxon>Intramacronucleata</taxon>
        <taxon>Oligohymenophorea</taxon>
        <taxon>Peniculida</taxon>
        <taxon>Parameciidae</taxon>
        <taxon>Paramecium</taxon>
    </lineage>
</organism>
<reference evidence="2" key="1">
    <citation type="submission" date="2021-01" db="EMBL/GenBank/DDBJ databases">
        <authorList>
            <consortium name="Genoscope - CEA"/>
            <person name="William W."/>
        </authorList>
    </citation>
    <scope>NUCLEOTIDE SEQUENCE</scope>
</reference>
<dbReference type="AlphaFoldDB" id="A0A8S1KMY9"/>
<dbReference type="OrthoDB" id="288193at2759"/>
<accession>A0A8S1KMY9</accession>
<dbReference type="EMBL" id="CAJJDN010000009">
    <property type="protein sequence ID" value="CAD8055841.1"/>
    <property type="molecule type" value="Genomic_DNA"/>
</dbReference>
<evidence type="ECO:0000256" key="1">
    <source>
        <dbReference type="SAM" id="MobiDB-lite"/>
    </source>
</evidence>
<proteinExistence type="predicted"/>
<keyword evidence="3" id="KW-1185">Reference proteome</keyword>
<evidence type="ECO:0000313" key="2">
    <source>
        <dbReference type="EMBL" id="CAD8055841.1"/>
    </source>
</evidence>
<sequence length="222" mass="26057">MHNRNKTSKGQSQPLIQLSIDLGNHKCDRIALYRDTDPYLEAKQFVQRNHLPQQMVQVLSNSIIKQMKAYDEIMMITYDTQTETNYLRNLKSNHDELQAKQRTPSPKRFQPSPKQMHKQNLSKSPSNISLHDELPTDKVVVKKLFQILDSDQDGLISANKVNYNKIPIQLRNRITVHLEQSLIPYEFEELYEKLKRDSQEEYFITLKLISQILDIPKVKVLI</sequence>
<evidence type="ECO:0000313" key="3">
    <source>
        <dbReference type="Proteomes" id="UP000692954"/>
    </source>
</evidence>
<comment type="caution">
    <text evidence="2">The sequence shown here is derived from an EMBL/GenBank/DDBJ whole genome shotgun (WGS) entry which is preliminary data.</text>
</comment>